<feature type="compositionally biased region" description="Low complexity" evidence="10">
    <location>
        <begin position="1307"/>
        <end position="1319"/>
    </location>
</feature>
<comment type="caution">
    <text evidence="14">The sequence shown here is derived from an EMBL/GenBank/DDBJ whole genome shotgun (WGS) entry which is preliminary data.</text>
</comment>
<accession>A0A1W0XBT3</accession>
<name>A0A1W0XBT3_HYPEX</name>
<dbReference type="InterPro" id="IPR003598">
    <property type="entry name" value="Ig_sub2"/>
</dbReference>
<dbReference type="InterPro" id="IPR036179">
    <property type="entry name" value="Ig-like_dom_sf"/>
</dbReference>
<keyword evidence="5 11" id="KW-1133">Transmembrane helix</keyword>
<keyword evidence="8" id="KW-0325">Glycoprotein</keyword>
<dbReference type="SUPFAM" id="SSF49265">
    <property type="entry name" value="Fibronectin type III"/>
    <property type="match status" value="4"/>
</dbReference>
<evidence type="ECO:0000256" key="5">
    <source>
        <dbReference type="ARBA" id="ARBA00022989"/>
    </source>
</evidence>
<feature type="domain" description="Ig-like" evidence="12">
    <location>
        <begin position="117"/>
        <end position="197"/>
    </location>
</feature>
<dbReference type="Proteomes" id="UP000192578">
    <property type="component" value="Unassembled WGS sequence"/>
</dbReference>
<dbReference type="FunFam" id="2.60.40.10:FF:000032">
    <property type="entry name" value="palladin isoform X1"/>
    <property type="match status" value="1"/>
</dbReference>
<dbReference type="FunFam" id="2.60.40.10:FF:000004">
    <property type="entry name" value="DCC isoform 1"/>
    <property type="match status" value="2"/>
</dbReference>
<feature type="domain" description="Fibronectin type-III" evidence="13">
    <location>
        <begin position="424"/>
        <end position="517"/>
    </location>
</feature>
<protein>
    <submittedName>
        <fullName evidence="14">Neogenin</fullName>
    </submittedName>
</protein>
<evidence type="ECO:0000256" key="6">
    <source>
        <dbReference type="ARBA" id="ARBA00023136"/>
    </source>
</evidence>
<keyword evidence="3 11" id="KW-0812">Transmembrane</keyword>
<dbReference type="PROSITE" id="PS50853">
    <property type="entry name" value="FN3"/>
    <property type="match status" value="6"/>
</dbReference>
<evidence type="ECO:0000256" key="1">
    <source>
        <dbReference type="ARBA" id="ARBA00004479"/>
    </source>
</evidence>
<comment type="subcellular location">
    <subcellularLocation>
        <location evidence="1">Membrane</location>
        <topology evidence="1">Single-pass type I membrane protein</topology>
    </subcellularLocation>
</comment>
<dbReference type="PANTHER" id="PTHR44170">
    <property type="entry name" value="PROTEIN SIDEKICK"/>
    <property type="match status" value="1"/>
</dbReference>
<dbReference type="PRINTS" id="PR00014">
    <property type="entry name" value="FNTYPEIII"/>
</dbReference>
<dbReference type="OrthoDB" id="114660at2759"/>
<feature type="domain" description="Fibronectin type-III" evidence="13">
    <location>
        <begin position="618"/>
        <end position="712"/>
    </location>
</feature>
<evidence type="ECO:0000256" key="9">
    <source>
        <dbReference type="ARBA" id="ARBA00023319"/>
    </source>
</evidence>
<evidence type="ECO:0000256" key="2">
    <source>
        <dbReference type="ARBA" id="ARBA00009588"/>
    </source>
</evidence>
<sequence length="1426" mass="155773">MGFVSVSDQAKIFPFYFTAEPADVIVARDQPLLLNCSTSGRPEAAATIQWKRDGIPINLNGDTRRSLLPNGSLSFTKVLHSRGEDRPDEGVYQCSATSSSLGTIVSRPAKLQIASLPPFEDEPQDQRRIEGQTARMACYVPGRPQPTVTWFKEDRLLLRDGRMLVLPSGALEIESVRSADAGSYKCKVQNAEGERFSAVGRLMVDGDPDPDAELQAPIFSTRSKTLTLQRGTTTTIECSAYGFPTPTITWLKNGVSIDLKASRFSVVGSGNLHIESVQPDDAGQYKCRAENSADTVDIISTLEVHESPVLVKKPVDTYGRKDSDVLLECEIRGTPEPTIQWMKNGDVVIPSDYFQIDNGKNLRILGLVQSDAGVYQCFGTNAAGSVQGTAQLIVLDADAKVPTFYKLHTSLIGAASPPTNTPSAPRDLTASLISSRFVTLTWLAPLVTNSGAVLTYSVYYKQVGSTRERVFNTSTTQKEANIQGLRPDSNYAFRVVAYNDFGPGDSTKELTVRTHPEVDVPGPVSNFRVFPLSTTEVKVEWDPPQYASGSIKNYKISYREPGSVASTDVNTEKRQYVLGSLRPFVEYIVTVVAFNENGPGIGTAEVSVKTYSDVPTGAPENVLIEPTSANSLTVRWDPPAVSLQNGAITGYKIRYRNKGTKKTDVATVDGVRRAFTIINLERGQPYLLRIAATNINGTGPPTDWLSGETFSDDLDELRVPGQPSALRVRPTAKSIVVNWSPPTDGNIVVRGYTIGWGIGIPDVYSKIVDSKDRIFSIDELEPGSEYVISLRAFNNMGDGRPTYETVTTRLPSAPAETQTVVLPPVGLQAIVISDTTVLVRWTDSSLAQGALPNDNRLYTVRYSRVNAETQRPKTVESSDLEVPVDGLRANTPYMFEVKVSKGRVQSTWSLSVVNRTFEAAPSSYPQDLTIMPVHNNPTAVIVNYAPPEQSNGLITGYLVFFTSDNSLNDLEWSVEGVVGDKLTTVIRNLTPNTKYFFKIQARNSKGYSPHSTVVSYTTPVGDPSRSYSEDGDGLSTNTLYIIIACVACACLILFTVVIIVYCCRRKYRNLAASRKGNSGYHAAKGNKKGKHPFGNGDLKPPDLWLHHNDNLELKHTGEKSPHEIVPILKHSNEYTNNINLSATLDRLQKRTNSFVDIKNNIDGRTYNDMSKFNSLSRRAQRPMMISLDQQQQQQYSARDVPVANNNGGINTRPPDTVMQHNVFPRHHHHPHQMQRLPTIQSSPPQQQSLMASPDPSSPSTTAGYDTASSGAQIISGSDTLRSVGHQHRSPHPLKSFSVPAPPPQAAPPHVVGVVVPPSAGGSGLTPRQPALKQPSLPNQANGHALTSQPGGSPYKRSPMTVSIQSQPHQSRSPKPPVTFSTTLPTKEDGRPSRTYNSDQELSAEMATLDGLMDDLNAITRASEFNC</sequence>
<feature type="domain" description="Fibronectin type-III" evidence="13">
    <location>
        <begin position="523"/>
        <end position="613"/>
    </location>
</feature>
<feature type="compositionally biased region" description="Polar residues" evidence="10">
    <location>
        <begin position="1335"/>
        <end position="1350"/>
    </location>
</feature>
<gene>
    <name evidence="14" type="ORF">BV898_01176</name>
</gene>
<evidence type="ECO:0000313" key="14">
    <source>
        <dbReference type="EMBL" id="OQV24967.1"/>
    </source>
</evidence>
<dbReference type="GO" id="GO:0016020">
    <property type="term" value="C:membrane"/>
    <property type="evidence" value="ECO:0007669"/>
    <property type="project" value="UniProtKB-SubCell"/>
</dbReference>
<evidence type="ECO:0000256" key="4">
    <source>
        <dbReference type="ARBA" id="ARBA00022737"/>
    </source>
</evidence>
<feature type="domain" description="Fibronectin type-III" evidence="13">
    <location>
        <begin position="924"/>
        <end position="1021"/>
    </location>
</feature>
<dbReference type="PROSITE" id="PS50835">
    <property type="entry name" value="IG_LIKE"/>
    <property type="match status" value="4"/>
</dbReference>
<evidence type="ECO:0000256" key="7">
    <source>
        <dbReference type="ARBA" id="ARBA00023157"/>
    </source>
</evidence>
<dbReference type="EMBL" id="MTYJ01000004">
    <property type="protein sequence ID" value="OQV24967.1"/>
    <property type="molecule type" value="Genomic_DNA"/>
</dbReference>
<feature type="transmembrane region" description="Helical" evidence="11">
    <location>
        <begin position="1039"/>
        <end position="1063"/>
    </location>
</feature>
<feature type="region of interest" description="Disordered" evidence="10">
    <location>
        <begin position="1226"/>
        <end position="1269"/>
    </location>
</feature>
<proteinExistence type="inferred from homology"/>
<feature type="compositionally biased region" description="Low complexity" evidence="10">
    <location>
        <begin position="1237"/>
        <end position="1259"/>
    </location>
</feature>
<dbReference type="InterPro" id="IPR036116">
    <property type="entry name" value="FN3_sf"/>
</dbReference>
<dbReference type="CDD" id="cd00063">
    <property type="entry name" value="FN3"/>
    <property type="match status" value="6"/>
</dbReference>
<reference evidence="15" key="1">
    <citation type="submission" date="2017-01" db="EMBL/GenBank/DDBJ databases">
        <title>Comparative genomics of anhydrobiosis in the tardigrade Hypsibius dujardini.</title>
        <authorList>
            <person name="Yoshida Y."/>
            <person name="Koutsovoulos G."/>
            <person name="Laetsch D."/>
            <person name="Stevens L."/>
            <person name="Kumar S."/>
            <person name="Horikawa D."/>
            <person name="Ishino K."/>
            <person name="Komine S."/>
            <person name="Tomita M."/>
            <person name="Blaxter M."/>
            <person name="Arakawa K."/>
        </authorList>
    </citation>
    <scope>NUCLEOTIDE SEQUENCE [LARGE SCALE GENOMIC DNA]</scope>
    <source>
        <strain evidence="15">Z151</strain>
    </source>
</reference>
<dbReference type="Pfam" id="PF00041">
    <property type="entry name" value="fn3"/>
    <property type="match status" value="6"/>
</dbReference>
<dbReference type="InterPro" id="IPR013783">
    <property type="entry name" value="Ig-like_fold"/>
</dbReference>
<dbReference type="Gene3D" id="2.60.40.10">
    <property type="entry name" value="Immunoglobulins"/>
    <property type="match status" value="10"/>
</dbReference>
<dbReference type="Pfam" id="PF13927">
    <property type="entry name" value="Ig_3"/>
    <property type="match status" value="1"/>
</dbReference>
<dbReference type="FunFam" id="2.60.40.10:FF:000028">
    <property type="entry name" value="Neuronal cell adhesion molecule"/>
    <property type="match status" value="1"/>
</dbReference>
<feature type="domain" description="Ig-like" evidence="12">
    <location>
        <begin position="308"/>
        <end position="393"/>
    </location>
</feature>
<dbReference type="InterPro" id="IPR010560">
    <property type="entry name" value="Neogenin_C"/>
</dbReference>
<dbReference type="SUPFAM" id="SSF48726">
    <property type="entry name" value="Immunoglobulin"/>
    <property type="match status" value="4"/>
</dbReference>
<dbReference type="PANTHER" id="PTHR44170:SF54">
    <property type="entry name" value="FI24025P1"/>
    <property type="match status" value="1"/>
</dbReference>
<dbReference type="Pfam" id="PF07679">
    <property type="entry name" value="I-set"/>
    <property type="match status" value="3"/>
</dbReference>
<comment type="similarity">
    <text evidence="2">Belongs to the immunoglobulin superfamily. DCC family.</text>
</comment>
<keyword evidence="15" id="KW-1185">Reference proteome</keyword>
<feature type="domain" description="Fibronectin type-III" evidence="13">
    <location>
        <begin position="823"/>
        <end position="922"/>
    </location>
</feature>
<evidence type="ECO:0000256" key="10">
    <source>
        <dbReference type="SAM" id="MobiDB-lite"/>
    </source>
</evidence>
<dbReference type="SMART" id="SM00409">
    <property type="entry name" value="IG"/>
    <property type="match status" value="4"/>
</dbReference>
<evidence type="ECO:0000259" key="13">
    <source>
        <dbReference type="PROSITE" id="PS50853"/>
    </source>
</evidence>
<feature type="domain" description="Ig-like" evidence="12">
    <location>
        <begin position="217"/>
        <end position="303"/>
    </location>
</feature>
<keyword evidence="7" id="KW-1015">Disulfide bond</keyword>
<dbReference type="GO" id="GO:0098609">
    <property type="term" value="P:cell-cell adhesion"/>
    <property type="evidence" value="ECO:0007669"/>
    <property type="project" value="TreeGrafter"/>
</dbReference>
<dbReference type="SMART" id="SM00408">
    <property type="entry name" value="IGc2"/>
    <property type="match status" value="4"/>
</dbReference>
<feature type="domain" description="Ig-like" evidence="12">
    <location>
        <begin position="14"/>
        <end position="106"/>
    </location>
</feature>
<dbReference type="SMART" id="SM00060">
    <property type="entry name" value="FN3"/>
    <property type="match status" value="6"/>
</dbReference>
<evidence type="ECO:0000259" key="12">
    <source>
        <dbReference type="PROSITE" id="PS50835"/>
    </source>
</evidence>
<feature type="compositionally biased region" description="Polar residues" evidence="10">
    <location>
        <begin position="1359"/>
        <end position="1384"/>
    </location>
</feature>
<feature type="compositionally biased region" description="Polar residues" evidence="10">
    <location>
        <begin position="1260"/>
        <end position="1269"/>
    </location>
</feature>
<evidence type="ECO:0000313" key="15">
    <source>
        <dbReference type="Proteomes" id="UP000192578"/>
    </source>
</evidence>
<dbReference type="InterPro" id="IPR003599">
    <property type="entry name" value="Ig_sub"/>
</dbReference>
<dbReference type="InterPro" id="IPR007110">
    <property type="entry name" value="Ig-like_dom"/>
</dbReference>
<evidence type="ECO:0000256" key="3">
    <source>
        <dbReference type="ARBA" id="ARBA00022692"/>
    </source>
</evidence>
<feature type="domain" description="Fibronectin type-III" evidence="13">
    <location>
        <begin position="719"/>
        <end position="813"/>
    </location>
</feature>
<dbReference type="FunFam" id="2.60.40.10:FF:000189">
    <property type="entry name" value="Neogenin isoform 3"/>
    <property type="match status" value="1"/>
</dbReference>
<dbReference type="InterPro" id="IPR003961">
    <property type="entry name" value="FN3_dom"/>
</dbReference>
<dbReference type="Pfam" id="PF06583">
    <property type="entry name" value="Neogenin_C"/>
    <property type="match status" value="1"/>
</dbReference>
<keyword evidence="4" id="KW-0677">Repeat</keyword>
<evidence type="ECO:0000256" key="11">
    <source>
        <dbReference type="SAM" id="Phobius"/>
    </source>
</evidence>
<evidence type="ECO:0000256" key="8">
    <source>
        <dbReference type="ARBA" id="ARBA00023180"/>
    </source>
</evidence>
<feature type="region of interest" description="Disordered" evidence="10">
    <location>
        <begin position="1281"/>
        <end position="1399"/>
    </location>
</feature>
<organism evidence="14 15">
    <name type="scientific">Hypsibius exemplaris</name>
    <name type="common">Freshwater tardigrade</name>
    <dbReference type="NCBI Taxonomy" id="2072580"/>
    <lineage>
        <taxon>Eukaryota</taxon>
        <taxon>Metazoa</taxon>
        <taxon>Ecdysozoa</taxon>
        <taxon>Tardigrada</taxon>
        <taxon>Eutardigrada</taxon>
        <taxon>Parachela</taxon>
        <taxon>Hypsibioidea</taxon>
        <taxon>Hypsibiidae</taxon>
        <taxon>Hypsibius</taxon>
    </lineage>
</organism>
<keyword evidence="9" id="KW-0393">Immunoglobulin domain</keyword>
<keyword evidence="6 11" id="KW-0472">Membrane</keyword>
<dbReference type="InterPro" id="IPR013098">
    <property type="entry name" value="Ig_I-set"/>
</dbReference>